<keyword evidence="12" id="KW-1185">Reference proteome</keyword>
<evidence type="ECO:0000256" key="2">
    <source>
        <dbReference type="ARBA" id="ARBA00022527"/>
    </source>
</evidence>
<dbReference type="InterPro" id="IPR001245">
    <property type="entry name" value="Ser-Thr/Tyr_kinase_cat_dom"/>
</dbReference>
<dbReference type="STRING" id="5786.F1A656"/>
<feature type="transmembrane region" description="Helical" evidence="9">
    <location>
        <begin position="103"/>
        <end position="120"/>
    </location>
</feature>
<reference evidence="12" key="1">
    <citation type="journal article" date="2011" name="Genome Biol.">
        <title>Comparative genomics of the social amoebae Dictyostelium discoideum and Dictyostelium purpureum.</title>
        <authorList>
            <consortium name="US DOE Joint Genome Institute (JGI-PGF)"/>
            <person name="Sucgang R."/>
            <person name="Kuo A."/>
            <person name="Tian X."/>
            <person name="Salerno W."/>
            <person name="Parikh A."/>
            <person name="Feasley C.L."/>
            <person name="Dalin E."/>
            <person name="Tu H."/>
            <person name="Huang E."/>
            <person name="Barry K."/>
            <person name="Lindquist E."/>
            <person name="Shapiro H."/>
            <person name="Bruce D."/>
            <person name="Schmutz J."/>
            <person name="Salamov A."/>
            <person name="Fey P."/>
            <person name="Gaudet P."/>
            <person name="Anjard C."/>
            <person name="Babu M.M."/>
            <person name="Basu S."/>
            <person name="Bushmanova Y."/>
            <person name="van der Wel H."/>
            <person name="Katoh-Kurasawa M."/>
            <person name="Dinh C."/>
            <person name="Coutinho P.M."/>
            <person name="Saito T."/>
            <person name="Elias M."/>
            <person name="Schaap P."/>
            <person name="Kay R.R."/>
            <person name="Henrissat B."/>
            <person name="Eichinger L."/>
            <person name="Rivero F."/>
            <person name="Putnam N.H."/>
            <person name="West C.M."/>
            <person name="Loomis W.F."/>
            <person name="Chisholm R.L."/>
            <person name="Shaulsky G."/>
            <person name="Strassmann J.E."/>
            <person name="Queller D.C."/>
            <person name="Kuspa A."/>
            <person name="Grigoriev I.V."/>
        </authorList>
    </citation>
    <scope>NUCLEOTIDE SEQUENCE [LARGE SCALE GENOMIC DNA]</scope>
    <source>
        <strain evidence="12">QSDP1</strain>
    </source>
</reference>
<dbReference type="PANTHER" id="PTHR44899">
    <property type="entry name" value="CAMK FAMILY PROTEIN KINASE"/>
    <property type="match status" value="1"/>
</dbReference>
<dbReference type="AlphaFoldDB" id="F1A656"/>
<evidence type="ECO:0000313" key="12">
    <source>
        <dbReference type="Proteomes" id="UP000001064"/>
    </source>
</evidence>
<dbReference type="EC" id="2.7.11.1" evidence="1"/>
<organism evidence="11 12">
    <name type="scientific">Dictyostelium purpureum</name>
    <name type="common">Slime mold</name>
    <dbReference type="NCBI Taxonomy" id="5786"/>
    <lineage>
        <taxon>Eukaryota</taxon>
        <taxon>Amoebozoa</taxon>
        <taxon>Evosea</taxon>
        <taxon>Eumycetozoa</taxon>
        <taxon>Dictyostelia</taxon>
        <taxon>Dictyosteliales</taxon>
        <taxon>Dictyosteliaceae</taxon>
        <taxon>Dictyostelium</taxon>
    </lineage>
</organism>
<evidence type="ECO:0000313" key="11">
    <source>
        <dbReference type="EMBL" id="EGC28322.1"/>
    </source>
</evidence>
<keyword evidence="2" id="KW-0723">Serine/threonine-protein kinase</keyword>
<evidence type="ECO:0000256" key="1">
    <source>
        <dbReference type="ARBA" id="ARBA00012513"/>
    </source>
</evidence>
<dbReference type="GO" id="GO:0005524">
    <property type="term" value="F:ATP binding"/>
    <property type="evidence" value="ECO:0007669"/>
    <property type="project" value="UniProtKB-KW"/>
</dbReference>
<keyword evidence="6" id="KW-0067">ATP-binding</keyword>
<keyword evidence="9" id="KW-0472">Membrane</keyword>
<evidence type="ECO:0000256" key="4">
    <source>
        <dbReference type="ARBA" id="ARBA00022741"/>
    </source>
</evidence>
<keyword evidence="3" id="KW-0808">Transferase</keyword>
<evidence type="ECO:0000256" key="8">
    <source>
        <dbReference type="ARBA" id="ARBA00048679"/>
    </source>
</evidence>
<dbReference type="PROSITE" id="PS50011">
    <property type="entry name" value="PROTEIN_KINASE_DOM"/>
    <property type="match status" value="1"/>
</dbReference>
<evidence type="ECO:0000256" key="3">
    <source>
        <dbReference type="ARBA" id="ARBA00022679"/>
    </source>
</evidence>
<dbReference type="InParanoid" id="F1A656"/>
<comment type="catalytic activity">
    <reaction evidence="8">
        <text>L-seryl-[protein] + ATP = O-phospho-L-seryl-[protein] + ADP + H(+)</text>
        <dbReference type="Rhea" id="RHEA:17989"/>
        <dbReference type="Rhea" id="RHEA-COMP:9863"/>
        <dbReference type="Rhea" id="RHEA-COMP:11604"/>
        <dbReference type="ChEBI" id="CHEBI:15378"/>
        <dbReference type="ChEBI" id="CHEBI:29999"/>
        <dbReference type="ChEBI" id="CHEBI:30616"/>
        <dbReference type="ChEBI" id="CHEBI:83421"/>
        <dbReference type="ChEBI" id="CHEBI:456216"/>
        <dbReference type="EC" id="2.7.11.1"/>
    </reaction>
</comment>
<proteinExistence type="predicted"/>
<evidence type="ECO:0000259" key="10">
    <source>
        <dbReference type="PROSITE" id="PS50011"/>
    </source>
</evidence>
<dbReference type="Gene3D" id="1.10.510.10">
    <property type="entry name" value="Transferase(Phosphotransferase) domain 1"/>
    <property type="match status" value="1"/>
</dbReference>
<name>F1A656_DICPU</name>
<dbReference type="GO" id="GO:0005634">
    <property type="term" value="C:nucleus"/>
    <property type="evidence" value="ECO:0000318"/>
    <property type="project" value="GO_Central"/>
</dbReference>
<dbReference type="InterPro" id="IPR051131">
    <property type="entry name" value="NEK_Ser/Thr_kinase_NIMA"/>
</dbReference>
<dbReference type="SMART" id="SM00220">
    <property type="entry name" value="S_TKc"/>
    <property type="match status" value="1"/>
</dbReference>
<evidence type="ECO:0000256" key="9">
    <source>
        <dbReference type="SAM" id="Phobius"/>
    </source>
</evidence>
<dbReference type="GO" id="GO:0004674">
    <property type="term" value="F:protein serine/threonine kinase activity"/>
    <property type="evidence" value="ECO:0000318"/>
    <property type="project" value="GO_Central"/>
</dbReference>
<evidence type="ECO:0000256" key="6">
    <source>
        <dbReference type="ARBA" id="ARBA00022840"/>
    </source>
</evidence>
<dbReference type="KEGG" id="dpp:DICPUDRAFT_44395"/>
<dbReference type="Proteomes" id="UP000001064">
    <property type="component" value="Unassembled WGS sequence"/>
</dbReference>
<dbReference type="PRINTS" id="PR00109">
    <property type="entry name" value="TYRKINASE"/>
</dbReference>
<evidence type="ECO:0000256" key="5">
    <source>
        <dbReference type="ARBA" id="ARBA00022777"/>
    </source>
</evidence>
<dbReference type="InterPro" id="IPR008271">
    <property type="entry name" value="Ser/Thr_kinase_AS"/>
</dbReference>
<keyword evidence="9" id="KW-0812">Transmembrane</keyword>
<dbReference type="GeneID" id="10511181"/>
<protein>
    <recommendedName>
        <fullName evidence="1">non-specific serine/threonine protein kinase</fullName>
        <ecNumber evidence="1">2.7.11.1</ecNumber>
    </recommendedName>
</protein>
<dbReference type="VEuPathDB" id="AmoebaDB:DICPUDRAFT_44395"/>
<dbReference type="eggNOG" id="KOG0589">
    <property type="taxonomic scope" value="Eukaryota"/>
</dbReference>
<dbReference type="InterPro" id="IPR011009">
    <property type="entry name" value="Kinase-like_dom_sf"/>
</dbReference>
<keyword evidence="9" id="KW-1133">Transmembrane helix</keyword>
<dbReference type="RefSeq" id="XP_003295150.1">
    <property type="nucleotide sequence ID" value="XM_003295102.1"/>
</dbReference>
<dbReference type="EMBL" id="GL871679">
    <property type="protein sequence ID" value="EGC28322.1"/>
    <property type="molecule type" value="Genomic_DNA"/>
</dbReference>
<gene>
    <name evidence="11" type="ORF">DICPUDRAFT_44395</name>
</gene>
<keyword evidence="5" id="KW-0418">Kinase</keyword>
<evidence type="ECO:0000256" key="7">
    <source>
        <dbReference type="ARBA" id="ARBA00047899"/>
    </source>
</evidence>
<dbReference type="PANTHER" id="PTHR44899:SF8">
    <property type="entry name" value="NIMA-RELATED KINASE 11"/>
    <property type="match status" value="1"/>
</dbReference>
<feature type="domain" description="Protein kinase" evidence="10">
    <location>
        <begin position="4"/>
        <end position="256"/>
    </location>
</feature>
<comment type="catalytic activity">
    <reaction evidence="7">
        <text>L-threonyl-[protein] + ATP = O-phospho-L-threonyl-[protein] + ADP + H(+)</text>
        <dbReference type="Rhea" id="RHEA:46608"/>
        <dbReference type="Rhea" id="RHEA-COMP:11060"/>
        <dbReference type="Rhea" id="RHEA-COMP:11605"/>
        <dbReference type="ChEBI" id="CHEBI:15378"/>
        <dbReference type="ChEBI" id="CHEBI:30013"/>
        <dbReference type="ChEBI" id="CHEBI:30616"/>
        <dbReference type="ChEBI" id="CHEBI:61977"/>
        <dbReference type="ChEBI" id="CHEBI:456216"/>
        <dbReference type="EC" id="2.7.11.1"/>
    </reaction>
</comment>
<dbReference type="OrthoDB" id="27656at2759"/>
<keyword evidence="4" id="KW-0547">Nucleotide-binding</keyword>
<accession>F1A656</accession>
<dbReference type="InterPro" id="IPR000719">
    <property type="entry name" value="Prot_kinase_dom"/>
</dbReference>
<dbReference type="Pfam" id="PF00069">
    <property type="entry name" value="Pkinase"/>
    <property type="match status" value="1"/>
</dbReference>
<dbReference type="OMA" id="FIENHMV"/>
<dbReference type="SUPFAM" id="SSF56112">
    <property type="entry name" value="Protein kinase-like (PK-like)"/>
    <property type="match status" value="1"/>
</dbReference>
<sequence length="425" mass="49575">MNKYIVEKNLGSGSYGETYKVKDIETNEYFCKKIVKVPQLGDIPKVLEEGRILSGMNHINVVKLYNNYFENGNFIIIMEYAENGDLWQLIEKRKREKKVFSDYEIMFFFIQLVIGLNYIHTNKIIHRDIKPKNILIKGELLLIADFGVSIIMNGRDYTNTTTGTPQYISPEICNKKGYTNKTDIWSLGVLLYELMTLSLPFEGKRETLIKNIQSECTIFKPVNHSNEDLSSLLFKLLCRDPVKRFSTQDILNQVFVREFIENHMVEFYKKYNFSIENIFKPIPTFKKVFTYVNNIDEDDSEKMFAIMEQMKDRMRITTDHFDALSKEITPSSQKPIESTPLESPSPTANKQINANINGKYDLLKKVATEIGFNLEDYCFETHGMLIELLRSKLEGKDKKKYSNCFNYLANKENLFLNPNKLPQKQ</sequence>
<dbReference type="PROSITE" id="PS00108">
    <property type="entry name" value="PROTEIN_KINASE_ST"/>
    <property type="match status" value="1"/>
</dbReference>